<organism evidence="1 2">
    <name type="scientific">Adonisia turfae CCMR0081</name>
    <dbReference type="NCBI Taxonomy" id="2292702"/>
    <lineage>
        <taxon>Bacteria</taxon>
        <taxon>Bacillati</taxon>
        <taxon>Cyanobacteriota</taxon>
        <taxon>Adonisia</taxon>
        <taxon>Adonisia turfae</taxon>
    </lineage>
</organism>
<gene>
    <name evidence="1" type="ORF">DXZ20_18400</name>
</gene>
<proteinExistence type="predicted"/>
<protein>
    <submittedName>
        <fullName evidence="1">Uncharacterized protein</fullName>
    </submittedName>
</protein>
<accession>A0A6M0RMW2</accession>
<reference evidence="1 2" key="1">
    <citation type="journal article" date="2020" name="Microb. Ecol.">
        <title>Ecogenomics of the Marine Benthic Filamentous Cyanobacterium Adonisia.</title>
        <authorList>
            <person name="Walter J.M."/>
            <person name="Coutinho F.H."/>
            <person name="Leomil L."/>
            <person name="Hargreaves P.I."/>
            <person name="Campeao M.E."/>
            <person name="Vieira V.V."/>
            <person name="Silva B.S."/>
            <person name="Fistarol G.O."/>
            <person name="Salomon P.S."/>
            <person name="Sawabe T."/>
            <person name="Mino S."/>
            <person name="Hosokawa M."/>
            <person name="Miyashita H."/>
            <person name="Maruyama F."/>
            <person name="van Verk M.C."/>
            <person name="Dutilh B.E."/>
            <person name="Thompson C.C."/>
            <person name="Thompson F.L."/>
        </authorList>
    </citation>
    <scope>NUCLEOTIDE SEQUENCE [LARGE SCALE GENOMIC DNA]</scope>
    <source>
        <strain evidence="1 2">CCMR0081</strain>
    </source>
</reference>
<evidence type="ECO:0000313" key="2">
    <source>
        <dbReference type="Proteomes" id="UP000481033"/>
    </source>
</evidence>
<dbReference type="RefSeq" id="WP_163699710.1">
    <property type="nucleotide sequence ID" value="NZ_QXHD01000004.1"/>
</dbReference>
<dbReference type="EMBL" id="QXHD01000004">
    <property type="protein sequence ID" value="NEZ57598.1"/>
    <property type="molecule type" value="Genomic_DNA"/>
</dbReference>
<dbReference type="Proteomes" id="UP000481033">
    <property type="component" value="Unassembled WGS sequence"/>
</dbReference>
<comment type="caution">
    <text evidence="1">The sequence shown here is derived from an EMBL/GenBank/DDBJ whole genome shotgun (WGS) entry which is preliminary data.</text>
</comment>
<sequence>MSTITIKKLNPAGTTFFSETESFLGDLNEATLSNINGGGTLNTGSMYCTTRHCGEDFSIFAPVVVVILTPSDSPIPY</sequence>
<evidence type="ECO:0000313" key="1">
    <source>
        <dbReference type="EMBL" id="NEZ57598.1"/>
    </source>
</evidence>
<dbReference type="AlphaFoldDB" id="A0A6M0RMW2"/>
<keyword evidence="2" id="KW-1185">Reference proteome</keyword>
<name>A0A6M0RMW2_9CYAN</name>